<organism evidence="7 8">
    <name type="scientific">Thermostaphylospora chromogena</name>
    <dbReference type="NCBI Taxonomy" id="35622"/>
    <lineage>
        <taxon>Bacteria</taxon>
        <taxon>Bacillati</taxon>
        <taxon>Actinomycetota</taxon>
        <taxon>Actinomycetes</taxon>
        <taxon>Streptosporangiales</taxon>
        <taxon>Thermomonosporaceae</taxon>
        <taxon>Thermostaphylospora</taxon>
    </lineage>
</organism>
<reference evidence="7 8" key="1">
    <citation type="submission" date="2016-10" db="EMBL/GenBank/DDBJ databases">
        <authorList>
            <person name="de Groot N.N."/>
        </authorList>
    </citation>
    <scope>NUCLEOTIDE SEQUENCE [LARGE SCALE GENOMIC DNA]</scope>
    <source>
        <strain evidence="7 8">DSM 43794</strain>
    </source>
</reference>
<proteinExistence type="predicted"/>
<evidence type="ECO:0000256" key="4">
    <source>
        <dbReference type="ARBA" id="ARBA00022989"/>
    </source>
</evidence>
<evidence type="ECO:0000256" key="5">
    <source>
        <dbReference type="ARBA" id="ARBA00023136"/>
    </source>
</evidence>
<evidence type="ECO:0000256" key="2">
    <source>
        <dbReference type="ARBA" id="ARBA00022448"/>
    </source>
</evidence>
<keyword evidence="5 6" id="KW-0472">Membrane</keyword>
<evidence type="ECO:0000256" key="3">
    <source>
        <dbReference type="ARBA" id="ARBA00022692"/>
    </source>
</evidence>
<feature type="transmembrane region" description="Helical" evidence="6">
    <location>
        <begin position="109"/>
        <end position="133"/>
    </location>
</feature>
<dbReference type="Proteomes" id="UP000217103">
    <property type="component" value="Unassembled WGS sequence"/>
</dbReference>
<dbReference type="PANTHER" id="PTHR43243:SF4">
    <property type="entry name" value="CATIONIC AMINO ACID TRANSPORTER 4"/>
    <property type="match status" value="1"/>
</dbReference>
<feature type="transmembrane region" description="Helical" evidence="6">
    <location>
        <begin position="164"/>
        <end position="181"/>
    </location>
</feature>
<dbReference type="Pfam" id="PF13520">
    <property type="entry name" value="AA_permease_2"/>
    <property type="match status" value="1"/>
</dbReference>
<evidence type="ECO:0000256" key="6">
    <source>
        <dbReference type="SAM" id="Phobius"/>
    </source>
</evidence>
<keyword evidence="3 6" id="KW-0812">Transmembrane</keyword>
<dbReference type="Gene3D" id="1.20.1740.10">
    <property type="entry name" value="Amino acid/polyamine transporter I"/>
    <property type="match status" value="1"/>
</dbReference>
<feature type="transmembrane region" description="Helical" evidence="6">
    <location>
        <begin position="36"/>
        <end position="55"/>
    </location>
</feature>
<sequence>MSNDRSSSIQRRLPVTRATGPRMGARHELPRVYRRADLIVLALGVMIGAGIFSIAGRQAATVAGPGVILSFMIAAIAILLAALCYAELSSTMPTAGSAYSFTYVIFGEVWAWIIGLALILNMQLAAAVVARAWSLYAAQTLDDLGIGVPALLAGVVGQVEGFDLFTLFILALLTLIVAGGARIGLRALWIIVTAKLLAIGAVIAVGAAYFTPANLEDIPAPVRAPQGDGDVQSTVLGLVLGDTHVFGWFGIFAAAPAIAFAYIGWDIIATAAEETPDAPRTIPQGMIRGLVFATVIYIAVAVVMVGMVPYTEMDPDAPLTDAFRQVGEGFMVHVINIGAVLGLTTVILVLLVGQTRVLFSMARDGLLPRGLAVVNRQYRTPSRATLVIGLVALVLAETVPVFTLEQLVVMGALFAFLFVAAGVIVMRRTMPDLPRGFSVPLSPLVPALSIVSSLWLMLNLRVDTWFYFAVWMGAGLAVYLLYGRHRSMLAPDAPGYASPRREAERGAGRHRR</sequence>
<keyword evidence="8" id="KW-1185">Reference proteome</keyword>
<evidence type="ECO:0000313" key="8">
    <source>
        <dbReference type="Proteomes" id="UP000217103"/>
    </source>
</evidence>
<dbReference type="RefSeq" id="WP_242659145.1">
    <property type="nucleotide sequence ID" value="NZ_FNKK01000002.1"/>
</dbReference>
<dbReference type="AlphaFoldDB" id="A0A1H1CGC5"/>
<dbReference type="STRING" id="35622.SAMN04489764_1462"/>
<feature type="transmembrane region" description="Helical" evidence="6">
    <location>
        <begin position="437"/>
        <end position="458"/>
    </location>
</feature>
<feature type="transmembrane region" description="Helical" evidence="6">
    <location>
        <begin position="289"/>
        <end position="310"/>
    </location>
</feature>
<dbReference type="InterPro" id="IPR002293">
    <property type="entry name" value="AA/rel_permease1"/>
</dbReference>
<gene>
    <name evidence="7" type="ORF">SAMN04489764_1462</name>
</gene>
<accession>A0A1H1CGC5</accession>
<dbReference type="GO" id="GO:0015171">
    <property type="term" value="F:amino acid transmembrane transporter activity"/>
    <property type="evidence" value="ECO:0007669"/>
    <property type="project" value="TreeGrafter"/>
</dbReference>
<protein>
    <submittedName>
        <fullName evidence="7">Basic amino acid/polyamine antiporter, APA family</fullName>
    </submittedName>
</protein>
<dbReference type="GO" id="GO:0016020">
    <property type="term" value="C:membrane"/>
    <property type="evidence" value="ECO:0007669"/>
    <property type="project" value="UniProtKB-SubCell"/>
</dbReference>
<feature type="transmembrane region" description="Helical" evidence="6">
    <location>
        <begin position="408"/>
        <end position="425"/>
    </location>
</feature>
<dbReference type="PIRSF" id="PIRSF006060">
    <property type="entry name" value="AA_transporter"/>
    <property type="match status" value="1"/>
</dbReference>
<name>A0A1H1CGC5_9ACTN</name>
<keyword evidence="4 6" id="KW-1133">Transmembrane helix</keyword>
<feature type="transmembrane region" description="Helical" evidence="6">
    <location>
        <begin position="384"/>
        <end position="402"/>
    </location>
</feature>
<keyword evidence="2" id="KW-0813">Transport</keyword>
<feature type="transmembrane region" description="Helical" evidence="6">
    <location>
        <begin position="188"/>
        <end position="210"/>
    </location>
</feature>
<feature type="transmembrane region" description="Helical" evidence="6">
    <location>
        <begin position="330"/>
        <end position="353"/>
    </location>
</feature>
<evidence type="ECO:0000313" key="7">
    <source>
        <dbReference type="EMBL" id="SDQ63188.1"/>
    </source>
</evidence>
<feature type="transmembrane region" description="Helical" evidence="6">
    <location>
        <begin position="245"/>
        <end position="268"/>
    </location>
</feature>
<dbReference type="PANTHER" id="PTHR43243">
    <property type="entry name" value="INNER MEMBRANE TRANSPORTER YGJI-RELATED"/>
    <property type="match status" value="1"/>
</dbReference>
<feature type="transmembrane region" description="Helical" evidence="6">
    <location>
        <begin position="67"/>
        <end position="88"/>
    </location>
</feature>
<dbReference type="EMBL" id="FNKK01000002">
    <property type="protein sequence ID" value="SDQ63188.1"/>
    <property type="molecule type" value="Genomic_DNA"/>
</dbReference>
<evidence type="ECO:0000256" key="1">
    <source>
        <dbReference type="ARBA" id="ARBA00004141"/>
    </source>
</evidence>
<comment type="subcellular location">
    <subcellularLocation>
        <location evidence="1">Membrane</location>
        <topology evidence="1">Multi-pass membrane protein</topology>
    </subcellularLocation>
</comment>
<feature type="transmembrane region" description="Helical" evidence="6">
    <location>
        <begin position="464"/>
        <end position="482"/>
    </location>
</feature>